<evidence type="ECO:0000256" key="1">
    <source>
        <dbReference type="SAM" id="Phobius"/>
    </source>
</evidence>
<keyword evidence="5" id="KW-1185">Reference proteome</keyword>
<dbReference type="InterPro" id="IPR040680">
    <property type="entry name" value="DUF5643"/>
</dbReference>
<evidence type="ECO:0000259" key="2">
    <source>
        <dbReference type="Pfam" id="PF13786"/>
    </source>
</evidence>
<dbReference type="InterPro" id="IPR025436">
    <property type="entry name" value="DUF4179"/>
</dbReference>
<feature type="domain" description="DUF5643" evidence="3">
    <location>
        <begin position="246"/>
        <end position="342"/>
    </location>
</feature>
<dbReference type="Pfam" id="PF18705">
    <property type="entry name" value="DUF5643"/>
    <property type="match status" value="1"/>
</dbReference>
<dbReference type="Gene3D" id="2.60.40.1630">
    <property type="entry name" value="bacillus anthracis domain"/>
    <property type="match status" value="1"/>
</dbReference>
<evidence type="ECO:0000259" key="3">
    <source>
        <dbReference type="Pfam" id="PF18705"/>
    </source>
</evidence>
<proteinExistence type="predicted"/>
<dbReference type="Proteomes" id="UP001623661">
    <property type="component" value="Unassembled WGS sequence"/>
</dbReference>
<evidence type="ECO:0000313" key="4">
    <source>
        <dbReference type="EMBL" id="MFL0269185.1"/>
    </source>
</evidence>
<reference evidence="4 5" key="1">
    <citation type="submission" date="2024-11" db="EMBL/GenBank/DDBJ databases">
        <authorList>
            <person name="Heng Y.C."/>
            <person name="Lim A.C.H."/>
            <person name="Lee J.K.Y."/>
            <person name="Kittelmann S."/>
        </authorList>
    </citation>
    <scope>NUCLEOTIDE SEQUENCE [LARGE SCALE GENOMIC DNA]</scope>
    <source>
        <strain evidence="4 5">WILCCON 0202</strain>
    </source>
</reference>
<dbReference type="EMBL" id="JBJHZY010000003">
    <property type="protein sequence ID" value="MFL0269185.1"/>
    <property type="molecule type" value="Genomic_DNA"/>
</dbReference>
<keyword evidence="1" id="KW-1133">Transmembrane helix</keyword>
<protein>
    <submittedName>
        <fullName evidence="4">DUF4179 domain-containing protein</fullName>
    </submittedName>
</protein>
<accession>A0ABW8TVY4</accession>
<sequence length="461" mass="51594">MDKDLLLDDILKEKASSEKLPIPDALDLIIKNTIANLPDDRKNKGTILKKLAIAASLAVIIICSISIAFPVAARNLPVVGSVFQFLSENNIIDKDYITYKESLNVSKSSNGVEITINDIAYDGVQLALGYTVKSDKDLKTDPFIFKSNIMINGKTVNTGSGASGLFKDSKSYIGVEYINLGNSSSINASSVNIKIPNEFLINLDIRELVGEIKGNWDFKFKVSKEKINLKSKEIKTDIDLSALRPGLKVNGIILTPINTVIKTSENFNGGFYGDKGGYLIYDDKGRKLNYKSGSGEGSQKSKIYSNQLIYSNALEDTQTINIIPYTTIQQFMQKKNNEKGTVPMDMKEVPISINNNTILDEGKLGGYIITKIDFQKDKTLIYYECSDLMALLSNSKLWIVDNDNKEYAFYDGIVREDQPGSNKYIAELQNLDKNKSYKLKAIDYEKRYNIRDDLKFTIKIR</sequence>
<evidence type="ECO:0000313" key="5">
    <source>
        <dbReference type="Proteomes" id="UP001623661"/>
    </source>
</evidence>
<feature type="domain" description="DUF4179" evidence="2">
    <location>
        <begin position="46"/>
        <end position="134"/>
    </location>
</feature>
<keyword evidence="1" id="KW-0472">Membrane</keyword>
<name>A0ABW8TVY4_9CLOT</name>
<dbReference type="RefSeq" id="WP_406765815.1">
    <property type="nucleotide sequence ID" value="NZ_JBJHZY010000003.1"/>
</dbReference>
<dbReference type="Pfam" id="PF13786">
    <property type="entry name" value="DUF4179"/>
    <property type="match status" value="1"/>
</dbReference>
<gene>
    <name evidence="4" type="ORF">ACJDUH_13905</name>
</gene>
<keyword evidence="1" id="KW-0812">Transmembrane</keyword>
<comment type="caution">
    <text evidence="4">The sequence shown here is derived from an EMBL/GenBank/DDBJ whole genome shotgun (WGS) entry which is preliminary data.</text>
</comment>
<feature type="transmembrane region" description="Helical" evidence="1">
    <location>
        <begin position="51"/>
        <end position="73"/>
    </location>
</feature>
<organism evidence="4 5">
    <name type="scientific">Candidatus Clostridium radicumherbarum</name>
    <dbReference type="NCBI Taxonomy" id="3381662"/>
    <lineage>
        <taxon>Bacteria</taxon>
        <taxon>Bacillati</taxon>
        <taxon>Bacillota</taxon>
        <taxon>Clostridia</taxon>
        <taxon>Eubacteriales</taxon>
        <taxon>Clostridiaceae</taxon>
        <taxon>Clostridium</taxon>
    </lineage>
</organism>